<keyword evidence="5" id="KW-0411">Iron-sulfur</keyword>
<evidence type="ECO:0000256" key="6">
    <source>
        <dbReference type="ARBA" id="ARBA00023204"/>
    </source>
</evidence>
<dbReference type="InterPro" id="IPR010994">
    <property type="entry name" value="RuvA_2-like"/>
</dbReference>
<evidence type="ECO:0000256" key="5">
    <source>
        <dbReference type="ARBA" id="ARBA00023014"/>
    </source>
</evidence>
<dbReference type="InterPro" id="IPR058240">
    <property type="entry name" value="rSAM_sf"/>
</dbReference>
<keyword evidence="6" id="KW-0234">DNA repair</keyword>
<dbReference type="AlphaFoldDB" id="A0A174ZWI7"/>
<feature type="domain" description="Helix-hairpin-helix DNA-binding motif class 1" evidence="7">
    <location>
        <begin position="412"/>
        <end position="431"/>
    </location>
</feature>
<sequence>MALFFLIKMLDIPNICFYNKHMFELHSDLTTMEKLEILADAAKYDVACTSSGVDRKGKKGFLGNSVACGVCHSFGADGRCISLLKVLMTNHCVYDCKYCMNRCSNDVPRATFTPDELCRLVIEFYKRNYIEGLFLSSGVLKNPSYTMERICETLMLLRTKYRFNGYIHVKAIPGAPDELLSRAGYLADRVSINLELPTAQSLSKLAPNKSFKTILEPMEKITGTIAANRLALGKDARMERSSINRYLTGSIFNQNGTDNGQAALSGTQRTALESGDKLSLPAVSKDMCVKRPFAPAGQSTQMIIGATPETDLTLIRTTQHLYKNYDLKRVFYSAYIPLNEDSALPQLDADVPLLREHRLYQADWLLRFYGFQADELLSESRPNFNEQLDPKCDWAIRHLGQFPVEVQNASYDMLLRIPGIGPKSARRIVETRRYAKLDFDILKKIGVVLKRAHYFITCNGRMMYRIPIEESYITECLTDDNHKENWEITHQNEKYQQLSLFE</sequence>
<organism evidence="8 9">
    <name type="scientific">Lachnospira eligens</name>
    <dbReference type="NCBI Taxonomy" id="39485"/>
    <lineage>
        <taxon>Bacteria</taxon>
        <taxon>Bacillati</taxon>
        <taxon>Bacillota</taxon>
        <taxon>Clostridia</taxon>
        <taxon>Lachnospirales</taxon>
        <taxon>Lachnospiraceae</taxon>
        <taxon>Lachnospira</taxon>
    </lineage>
</organism>
<dbReference type="Gene3D" id="1.10.150.320">
    <property type="entry name" value="Photosystem II 12 kDa extrinsic protein"/>
    <property type="match status" value="1"/>
</dbReference>
<keyword evidence="2" id="KW-0479">Metal-binding</keyword>
<dbReference type="InterPro" id="IPR013785">
    <property type="entry name" value="Aldolase_TIM"/>
</dbReference>
<keyword evidence="1" id="KW-0949">S-adenosyl-L-methionine</keyword>
<evidence type="ECO:0000256" key="2">
    <source>
        <dbReference type="ARBA" id="ARBA00022723"/>
    </source>
</evidence>
<dbReference type="SFLD" id="SFLDG01102">
    <property type="entry name" value="Uncharacterised_Radical_SAM_Su"/>
    <property type="match status" value="1"/>
</dbReference>
<evidence type="ECO:0000313" key="8">
    <source>
        <dbReference type="EMBL" id="CUQ88838.1"/>
    </source>
</evidence>
<dbReference type="GO" id="GO:0016787">
    <property type="term" value="F:hydrolase activity"/>
    <property type="evidence" value="ECO:0007669"/>
    <property type="project" value="UniProtKB-ARBA"/>
</dbReference>
<evidence type="ECO:0000256" key="3">
    <source>
        <dbReference type="ARBA" id="ARBA00022763"/>
    </source>
</evidence>
<dbReference type="SFLD" id="SFLDS00029">
    <property type="entry name" value="Radical_SAM"/>
    <property type="match status" value="1"/>
</dbReference>
<dbReference type="InterPro" id="IPR023874">
    <property type="entry name" value="DNA_rSAM_put"/>
</dbReference>
<evidence type="ECO:0000256" key="1">
    <source>
        <dbReference type="ARBA" id="ARBA00022691"/>
    </source>
</evidence>
<dbReference type="InterPro" id="IPR051675">
    <property type="entry name" value="Endo/Exo/Phosphatase_dom_1"/>
</dbReference>
<keyword evidence="3" id="KW-0227">DNA damage</keyword>
<dbReference type="Proteomes" id="UP000095780">
    <property type="component" value="Unassembled WGS sequence"/>
</dbReference>
<dbReference type="InterPro" id="IPR000445">
    <property type="entry name" value="HhH_motif"/>
</dbReference>
<dbReference type="Pfam" id="PF04055">
    <property type="entry name" value="Radical_SAM"/>
    <property type="match status" value="1"/>
</dbReference>
<dbReference type="SUPFAM" id="SSF47781">
    <property type="entry name" value="RuvA domain 2-like"/>
    <property type="match status" value="1"/>
</dbReference>
<dbReference type="EMBL" id="CZBV01000007">
    <property type="protein sequence ID" value="CUQ88838.1"/>
    <property type="molecule type" value="Genomic_DNA"/>
</dbReference>
<protein>
    <submittedName>
        <fullName evidence="8">Putative DNA modification/repair radical SAM protein</fullName>
    </submittedName>
</protein>
<dbReference type="PANTHER" id="PTHR21180:SF9">
    <property type="entry name" value="TYPE II SECRETION SYSTEM PROTEIN K"/>
    <property type="match status" value="1"/>
</dbReference>
<dbReference type="GO" id="GO:0046872">
    <property type="term" value="F:metal ion binding"/>
    <property type="evidence" value="ECO:0007669"/>
    <property type="project" value="UniProtKB-KW"/>
</dbReference>
<keyword evidence="4" id="KW-0408">Iron</keyword>
<dbReference type="PANTHER" id="PTHR21180">
    <property type="entry name" value="ENDONUCLEASE/EXONUCLEASE/PHOSPHATASE FAMILY DOMAIN-CONTAINING PROTEIN 1"/>
    <property type="match status" value="1"/>
</dbReference>
<evidence type="ECO:0000256" key="4">
    <source>
        <dbReference type="ARBA" id="ARBA00023004"/>
    </source>
</evidence>
<dbReference type="SMART" id="SM00278">
    <property type="entry name" value="HhH1"/>
    <property type="match status" value="1"/>
</dbReference>
<dbReference type="CDD" id="cd01335">
    <property type="entry name" value="Radical_SAM"/>
    <property type="match status" value="1"/>
</dbReference>
<dbReference type="GO" id="GO:0051536">
    <property type="term" value="F:iron-sulfur cluster binding"/>
    <property type="evidence" value="ECO:0007669"/>
    <property type="project" value="UniProtKB-KW"/>
</dbReference>
<dbReference type="GO" id="GO:0003677">
    <property type="term" value="F:DNA binding"/>
    <property type="evidence" value="ECO:0007669"/>
    <property type="project" value="InterPro"/>
</dbReference>
<dbReference type="GO" id="GO:0006281">
    <property type="term" value="P:DNA repair"/>
    <property type="evidence" value="ECO:0007669"/>
    <property type="project" value="UniProtKB-KW"/>
</dbReference>
<dbReference type="Pfam" id="PF00633">
    <property type="entry name" value="HHH"/>
    <property type="match status" value="1"/>
</dbReference>
<dbReference type="SUPFAM" id="SSF102114">
    <property type="entry name" value="Radical SAM enzymes"/>
    <property type="match status" value="1"/>
</dbReference>
<dbReference type="InterPro" id="IPR007197">
    <property type="entry name" value="rSAM"/>
</dbReference>
<dbReference type="NCBIfam" id="TIGR03916">
    <property type="entry name" value="rSAM_link_UDG"/>
    <property type="match status" value="1"/>
</dbReference>
<reference evidence="8 9" key="1">
    <citation type="submission" date="2015-09" db="EMBL/GenBank/DDBJ databases">
        <authorList>
            <consortium name="Pathogen Informatics"/>
        </authorList>
    </citation>
    <scope>NUCLEOTIDE SEQUENCE [LARGE SCALE GENOMIC DNA]</scope>
    <source>
        <strain evidence="8 9">2789STDY5834878</strain>
    </source>
</reference>
<evidence type="ECO:0000259" key="7">
    <source>
        <dbReference type="SMART" id="SM00278"/>
    </source>
</evidence>
<evidence type="ECO:0000313" key="9">
    <source>
        <dbReference type="Proteomes" id="UP000095780"/>
    </source>
</evidence>
<gene>
    <name evidence="8" type="ORF">ERS852492_02335</name>
</gene>
<dbReference type="GO" id="GO:0140097">
    <property type="term" value="F:catalytic activity, acting on DNA"/>
    <property type="evidence" value="ECO:0007669"/>
    <property type="project" value="UniProtKB-ARBA"/>
</dbReference>
<proteinExistence type="predicted"/>
<name>A0A174ZWI7_9FIRM</name>
<accession>A0A174ZWI7</accession>
<dbReference type="InterPro" id="IPR003583">
    <property type="entry name" value="Hlx-hairpin-Hlx_DNA-bd_motif"/>
</dbReference>
<dbReference type="Gene3D" id="3.20.20.70">
    <property type="entry name" value="Aldolase class I"/>
    <property type="match status" value="1"/>
</dbReference>